<feature type="region of interest" description="Disordered" evidence="2">
    <location>
        <begin position="1"/>
        <end position="36"/>
    </location>
</feature>
<name>A0ABY5LXD5_9CYAN</name>
<gene>
    <name evidence="4" type="ORF">NG743_00225</name>
</gene>
<feature type="domain" description="Cas12f1-like TNB" evidence="3">
    <location>
        <begin position="29"/>
        <end position="81"/>
    </location>
</feature>
<evidence type="ECO:0000259" key="3">
    <source>
        <dbReference type="Pfam" id="PF07282"/>
    </source>
</evidence>
<evidence type="ECO:0000256" key="1">
    <source>
        <dbReference type="ARBA" id="ARBA00023125"/>
    </source>
</evidence>
<evidence type="ECO:0000256" key="2">
    <source>
        <dbReference type="SAM" id="MobiDB-lite"/>
    </source>
</evidence>
<protein>
    <submittedName>
        <fullName evidence="4">Transposase</fullName>
    </submittedName>
</protein>
<dbReference type="Proteomes" id="UP001057561">
    <property type="component" value="Chromosome"/>
</dbReference>
<organism evidence="4 5">
    <name type="scientific">Dolichospermum heterosporum TAC447</name>
    <dbReference type="NCBI Taxonomy" id="747523"/>
    <lineage>
        <taxon>Bacteria</taxon>
        <taxon>Bacillati</taxon>
        <taxon>Cyanobacteriota</taxon>
        <taxon>Cyanophyceae</taxon>
        <taxon>Nostocales</taxon>
        <taxon>Aphanizomenonaceae</taxon>
        <taxon>Dolichospermum</taxon>
        <taxon>Dolichospermum heterosporum</taxon>
    </lineage>
</organism>
<feature type="compositionally biased region" description="Basic and acidic residues" evidence="2">
    <location>
        <begin position="93"/>
        <end position="111"/>
    </location>
</feature>
<dbReference type="EMBL" id="CP099464">
    <property type="protein sequence ID" value="UUO15531.1"/>
    <property type="molecule type" value="Genomic_DNA"/>
</dbReference>
<evidence type="ECO:0000313" key="5">
    <source>
        <dbReference type="Proteomes" id="UP001057561"/>
    </source>
</evidence>
<feature type="region of interest" description="Disordered" evidence="2">
    <location>
        <begin position="93"/>
        <end position="129"/>
    </location>
</feature>
<dbReference type="Pfam" id="PF07282">
    <property type="entry name" value="Cas12f1-like_TNB"/>
    <property type="match status" value="1"/>
</dbReference>
<reference evidence="4" key="1">
    <citation type="submission" date="2022-06" db="EMBL/GenBank/DDBJ databases">
        <title>Nostosin G and Spiroidesin B from the Cyanobacterium Dolichospermum sp. NIES-1697.</title>
        <authorList>
            <person name="Phan C.-S."/>
            <person name="Mehjabin J.J."/>
            <person name="Anas A.R.J."/>
            <person name="Hayasaka M."/>
            <person name="Onoki R."/>
            <person name="Wang J."/>
            <person name="Umezawa T."/>
            <person name="Washio K."/>
            <person name="Morikawa M."/>
            <person name="Okino T."/>
        </authorList>
    </citation>
    <scope>NUCLEOTIDE SEQUENCE</scope>
    <source>
        <strain evidence="4">NIES-1697</strain>
    </source>
</reference>
<proteinExistence type="predicted"/>
<dbReference type="RefSeq" id="WP_027401054.1">
    <property type="nucleotide sequence ID" value="NZ_CP099464.1"/>
</dbReference>
<dbReference type="InterPro" id="IPR010095">
    <property type="entry name" value="Cas12f1-like_TNB"/>
</dbReference>
<keyword evidence="1" id="KW-0238">DNA-binding</keyword>
<evidence type="ECO:0000313" key="4">
    <source>
        <dbReference type="EMBL" id="UUO15531.1"/>
    </source>
</evidence>
<keyword evidence="5" id="KW-1185">Reference proteome</keyword>
<accession>A0ABY5LXD5</accession>
<sequence length="139" mass="15272">MPCKFPPGDCGKAGSRVSLERGGKPTRAKSGKPVLSVNPQFTSQECSACHHISKANRDGEKFICEHCGHIDHADTQASRTILRRANLKFVSKDTKNLPGDSRKVTLVRDDSASNGKQDQGKNRTSKVIPEKRILFEQLS</sequence>